<keyword evidence="1" id="KW-1133">Transmembrane helix</keyword>
<reference evidence="2 3" key="1">
    <citation type="submission" date="2016-10" db="EMBL/GenBank/DDBJ databases">
        <title>Marinobacter salinus sp. nov., a moderately halophilic bacterium isolated from a tidal flat environment.</title>
        <authorList>
            <person name="Park S.-J."/>
        </authorList>
    </citation>
    <scope>NUCLEOTIDE SEQUENCE [LARGE SCALE GENOMIC DNA]</scope>
    <source>
        <strain evidence="2 3">Hb8</strain>
    </source>
</reference>
<feature type="transmembrane region" description="Helical" evidence="1">
    <location>
        <begin position="94"/>
        <end position="113"/>
    </location>
</feature>
<accession>A0A1D9GQY8</accession>
<evidence type="ECO:0000313" key="3">
    <source>
        <dbReference type="Proteomes" id="UP000177445"/>
    </source>
</evidence>
<name>A0A1D9GQY8_9GAMM</name>
<keyword evidence="3" id="KW-1185">Reference proteome</keyword>
<organism evidence="2 3">
    <name type="scientific">Marinobacter salinus</name>
    <dbReference type="NCBI Taxonomy" id="1874317"/>
    <lineage>
        <taxon>Bacteria</taxon>
        <taxon>Pseudomonadati</taxon>
        <taxon>Pseudomonadota</taxon>
        <taxon>Gammaproteobacteria</taxon>
        <taxon>Pseudomonadales</taxon>
        <taxon>Marinobacteraceae</taxon>
        <taxon>Marinobacter</taxon>
    </lineage>
</organism>
<dbReference type="RefSeq" id="WP_070973158.1">
    <property type="nucleotide sequence ID" value="NZ_CP017715.1"/>
</dbReference>
<evidence type="ECO:0000256" key="1">
    <source>
        <dbReference type="SAM" id="Phobius"/>
    </source>
</evidence>
<dbReference type="OrthoDB" id="7062313at2"/>
<feature type="transmembrane region" description="Helical" evidence="1">
    <location>
        <begin position="35"/>
        <end position="58"/>
    </location>
</feature>
<dbReference type="Proteomes" id="UP000177445">
    <property type="component" value="Chromosome"/>
</dbReference>
<gene>
    <name evidence="2" type="ORF">BKP64_18100</name>
</gene>
<dbReference type="EMBL" id="CP017715">
    <property type="protein sequence ID" value="AOY89921.1"/>
    <property type="molecule type" value="Genomic_DNA"/>
</dbReference>
<protein>
    <submittedName>
        <fullName evidence="2">Uncharacterized protein</fullName>
    </submittedName>
</protein>
<dbReference type="KEGG" id="msq:BKP64_18100"/>
<dbReference type="AlphaFoldDB" id="A0A1D9GQY8"/>
<evidence type="ECO:0000313" key="2">
    <source>
        <dbReference type="EMBL" id="AOY89921.1"/>
    </source>
</evidence>
<sequence>MLYLIAVVMGYFVGTNALVEKQAKRFVGADYANPAMSMLSSLGAFGGWFCILPAAYFIGSDYGNGFLDGLFFVLASIGGAVLSGFLQIPGLNYLLSVVTLFVNIALAIVVYSMT</sequence>
<feature type="transmembrane region" description="Helical" evidence="1">
    <location>
        <begin position="70"/>
        <end position="88"/>
    </location>
</feature>
<keyword evidence="1" id="KW-0472">Membrane</keyword>
<proteinExistence type="predicted"/>
<keyword evidence="1" id="KW-0812">Transmembrane</keyword>